<keyword evidence="1" id="KW-0862">Zinc</keyword>
<gene>
    <name evidence="4" type="primary">GFI1B_0</name>
    <name evidence="4" type="ORF">FJT64_026776</name>
</gene>
<dbReference type="InterPro" id="IPR013087">
    <property type="entry name" value="Znf_C2H2_type"/>
</dbReference>
<dbReference type="GO" id="GO:0005634">
    <property type="term" value="C:nucleus"/>
    <property type="evidence" value="ECO:0007669"/>
    <property type="project" value="TreeGrafter"/>
</dbReference>
<feature type="compositionally biased region" description="Low complexity" evidence="2">
    <location>
        <begin position="413"/>
        <end position="427"/>
    </location>
</feature>
<accession>A0A6A4WAY7</accession>
<feature type="domain" description="C2H2-type" evidence="3">
    <location>
        <begin position="340"/>
        <end position="367"/>
    </location>
</feature>
<keyword evidence="1" id="KW-0479">Metal-binding</keyword>
<protein>
    <submittedName>
        <fullName evidence="4">Zinc finger protein Gfi-1b</fullName>
    </submittedName>
</protein>
<feature type="region of interest" description="Disordered" evidence="2">
    <location>
        <begin position="62"/>
        <end position="81"/>
    </location>
</feature>
<feature type="domain" description="C2H2-type" evidence="3">
    <location>
        <begin position="368"/>
        <end position="395"/>
    </location>
</feature>
<dbReference type="PANTHER" id="PTHR23330:SF9">
    <property type="entry name" value="PROLINE-RICH PROTEIN 11"/>
    <property type="match status" value="1"/>
</dbReference>
<feature type="compositionally biased region" description="Low complexity" evidence="2">
    <location>
        <begin position="200"/>
        <end position="213"/>
    </location>
</feature>
<dbReference type="GO" id="GO:0005737">
    <property type="term" value="C:cytoplasm"/>
    <property type="evidence" value="ECO:0007669"/>
    <property type="project" value="TreeGrafter"/>
</dbReference>
<evidence type="ECO:0000313" key="4">
    <source>
        <dbReference type="EMBL" id="KAF0300810.1"/>
    </source>
</evidence>
<feature type="compositionally biased region" description="Basic and acidic residues" evidence="2">
    <location>
        <begin position="99"/>
        <end position="108"/>
    </location>
</feature>
<feature type="region of interest" description="Disordered" evidence="2">
    <location>
        <begin position="92"/>
        <end position="157"/>
    </location>
</feature>
<feature type="compositionally biased region" description="Basic residues" evidence="2">
    <location>
        <begin position="109"/>
        <end position="129"/>
    </location>
</feature>
<dbReference type="PANTHER" id="PTHR23330">
    <property type="entry name" value="P300 TRANSCRIPTIONAL COFACTOR JMY-RELATED"/>
    <property type="match status" value="1"/>
</dbReference>
<dbReference type="SMART" id="SM00355">
    <property type="entry name" value="ZnF_C2H2"/>
    <property type="match status" value="4"/>
</dbReference>
<feature type="compositionally biased region" description="Pro residues" evidence="2">
    <location>
        <begin position="137"/>
        <end position="150"/>
    </location>
</feature>
<dbReference type="Proteomes" id="UP000440578">
    <property type="component" value="Unassembled WGS sequence"/>
</dbReference>
<feature type="compositionally biased region" description="Gly residues" evidence="2">
    <location>
        <begin position="437"/>
        <end position="447"/>
    </location>
</feature>
<evidence type="ECO:0000256" key="2">
    <source>
        <dbReference type="SAM" id="MobiDB-lite"/>
    </source>
</evidence>
<sequence>MELVPPPERVTLPAGANLVQCFVCTAMFYTQEDHDKHLKMHRKADILRAVSEHSRHVLLHHPHAHHHHHHHGHAHRGGARSADVGYKLELQSGSAAAVAHHDSSDGPAHHSHHHHHPLHAHQHQHHLHTAHSGWMEVPPPLPPPPPPPAHPSAGHHPAVLPELHSLHWPLSGATSDADQHSIIYPEPEAGPSGSGRAAQPSPHSAPSSSGPPDSELPAAELLCTEESLHSSCPSPGEPTAPLLRPSDYQLVQDFSMYGSAEVGAGPPPAYSATHSRRLHLSLSSEAGDLATAVPPAPPPPPPDAPHGPDFVSFKCIHCSREFASAEDIHVHLSEVSAASHVCQVCHEVCGNEWLLEEHMERHSSPRPFKCGVCGREFSNSSVHRQHILQHIPPRIRDRVENELPGSPMAMAAAPPVSPTVPSVAPEPAQAPKMWSGGRAGGAGAATR</sequence>
<evidence type="ECO:0000313" key="5">
    <source>
        <dbReference type="Proteomes" id="UP000440578"/>
    </source>
</evidence>
<feature type="compositionally biased region" description="Basic residues" evidence="2">
    <location>
        <begin position="62"/>
        <end position="78"/>
    </location>
</feature>
<dbReference type="GO" id="GO:0008270">
    <property type="term" value="F:zinc ion binding"/>
    <property type="evidence" value="ECO:0007669"/>
    <property type="project" value="UniProtKB-KW"/>
</dbReference>
<name>A0A6A4WAY7_AMPAM</name>
<feature type="region of interest" description="Disordered" evidence="2">
    <location>
        <begin position="413"/>
        <end position="447"/>
    </location>
</feature>
<dbReference type="SUPFAM" id="SSF57667">
    <property type="entry name" value="beta-beta-alpha zinc fingers"/>
    <property type="match status" value="1"/>
</dbReference>
<dbReference type="AlphaFoldDB" id="A0A6A4WAY7"/>
<dbReference type="Gene3D" id="3.30.160.60">
    <property type="entry name" value="Classic Zinc Finger"/>
    <property type="match status" value="1"/>
</dbReference>
<dbReference type="EMBL" id="VIIS01001233">
    <property type="protein sequence ID" value="KAF0300810.1"/>
    <property type="molecule type" value="Genomic_DNA"/>
</dbReference>
<keyword evidence="1" id="KW-0863">Zinc-finger</keyword>
<evidence type="ECO:0000256" key="1">
    <source>
        <dbReference type="PROSITE-ProRule" id="PRU00042"/>
    </source>
</evidence>
<dbReference type="OrthoDB" id="6377414at2759"/>
<dbReference type="PROSITE" id="PS50157">
    <property type="entry name" value="ZINC_FINGER_C2H2_2"/>
    <property type="match status" value="2"/>
</dbReference>
<proteinExistence type="predicted"/>
<organism evidence="4 5">
    <name type="scientific">Amphibalanus amphitrite</name>
    <name type="common">Striped barnacle</name>
    <name type="synonym">Balanus amphitrite</name>
    <dbReference type="NCBI Taxonomy" id="1232801"/>
    <lineage>
        <taxon>Eukaryota</taxon>
        <taxon>Metazoa</taxon>
        <taxon>Ecdysozoa</taxon>
        <taxon>Arthropoda</taxon>
        <taxon>Crustacea</taxon>
        <taxon>Multicrustacea</taxon>
        <taxon>Cirripedia</taxon>
        <taxon>Thoracica</taxon>
        <taxon>Thoracicalcarea</taxon>
        <taxon>Balanomorpha</taxon>
        <taxon>Balanoidea</taxon>
        <taxon>Balanidae</taxon>
        <taxon>Amphibalaninae</taxon>
        <taxon>Amphibalanus</taxon>
    </lineage>
</organism>
<reference evidence="4 5" key="1">
    <citation type="submission" date="2019-07" db="EMBL/GenBank/DDBJ databases">
        <title>Draft genome assembly of a fouling barnacle, Amphibalanus amphitrite (Darwin, 1854): The first reference genome for Thecostraca.</title>
        <authorList>
            <person name="Kim W."/>
        </authorList>
    </citation>
    <scope>NUCLEOTIDE SEQUENCE [LARGE SCALE GENOMIC DNA]</scope>
    <source>
        <strain evidence="4">SNU_AA5</strain>
        <tissue evidence="4">Soma without cirri and trophi</tissue>
    </source>
</reference>
<keyword evidence="5" id="KW-1185">Reference proteome</keyword>
<comment type="caution">
    <text evidence="4">The sequence shown here is derived from an EMBL/GenBank/DDBJ whole genome shotgun (WGS) entry which is preliminary data.</text>
</comment>
<dbReference type="InterPro" id="IPR036236">
    <property type="entry name" value="Znf_C2H2_sf"/>
</dbReference>
<dbReference type="PROSITE" id="PS00028">
    <property type="entry name" value="ZINC_FINGER_C2H2_1"/>
    <property type="match status" value="3"/>
</dbReference>
<evidence type="ECO:0000259" key="3">
    <source>
        <dbReference type="PROSITE" id="PS50157"/>
    </source>
</evidence>
<feature type="region of interest" description="Disordered" evidence="2">
    <location>
        <begin position="183"/>
        <end position="216"/>
    </location>
</feature>